<comment type="caution">
    <text evidence="10">The sequence shown here is derived from an EMBL/GenBank/DDBJ whole genome shotgun (WGS) entry which is preliminary data.</text>
</comment>
<dbReference type="GO" id="GO:0004518">
    <property type="term" value="F:nuclease activity"/>
    <property type="evidence" value="ECO:0007669"/>
    <property type="project" value="UniProtKB-KW"/>
</dbReference>
<evidence type="ECO:0000256" key="6">
    <source>
        <dbReference type="ARBA" id="ARBA00022801"/>
    </source>
</evidence>
<dbReference type="InterPro" id="IPR027806">
    <property type="entry name" value="HARBI1_dom"/>
</dbReference>
<comment type="subcellular location">
    <subcellularLocation>
        <location evidence="2">Nucleus</location>
    </subcellularLocation>
</comment>
<keyword evidence="7" id="KW-0539">Nucleus</keyword>
<evidence type="ECO:0000256" key="7">
    <source>
        <dbReference type="ARBA" id="ARBA00023242"/>
    </source>
</evidence>
<keyword evidence="11" id="KW-1185">Reference proteome</keyword>
<dbReference type="GO" id="GO:0046872">
    <property type="term" value="F:metal ion binding"/>
    <property type="evidence" value="ECO:0007669"/>
    <property type="project" value="UniProtKB-KW"/>
</dbReference>
<feature type="domain" description="Transposase Helix-turn-helix" evidence="9">
    <location>
        <begin position="46"/>
        <end position="91"/>
    </location>
</feature>
<sequence length="328" mass="37493">MNTVFHYSEVEFRSHFRLSRSSVEILSSKIITKYERNYILGKKRICFKKALLMTLWYLSNNETFRQVGDRFDVARGNACRTIHYLIDIICTTCDDFIIWPKGSNLINVANSFNTLRVNNFPNVIGAIDGCHIRITVPLNKRKDYTNRKMFQSIVLLAVCKSNLEFTNVFAGWPGSSHDARVYRNSSLGKCLIADDCNLFPSEYHILGDSAFPLSKRLLTPYRQREILTPTQGIYNKRLSSTRVVIEQAFGLLLGRFRRLKSVCMKNVDNISKAVTACCILHNIALQNDDYTWVPIDSNPDAIQNEFVNDGINQQDITGINKRNSLASL</sequence>
<gene>
    <name evidence="10" type="ORF">AGLY_003362</name>
</gene>
<dbReference type="InterPro" id="IPR045249">
    <property type="entry name" value="HARBI1-like"/>
</dbReference>
<evidence type="ECO:0000259" key="8">
    <source>
        <dbReference type="Pfam" id="PF13359"/>
    </source>
</evidence>
<organism evidence="10 11">
    <name type="scientific">Aphis glycines</name>
    <name type="common">Soybean aphid</name>
    <dbReference type="NCBI Taxonomy" id="307491"/>
    <lineage>
        <taxon>Eukaryota</taxon>
        <taxon>Metazoa</taxon>
        <taxon>Ecdysozoa</taxon>
        <taxon>Arthropoda</taxon>
        <taxon>Hexapoda</taxon>
        <taxon>Insecta</taxon>
        <taxon>Pterygota</taxon>
        <taxon>Neoptera</taxon>
        <taxon>Paraneoptera</taxon>
        <taxon>Hemiptera</taxon>
        <taxon>Sternorrhyncha</taxon>
        <taxon>Aphidomorpha</taxon>
        <taxon>Aphidoidea</taxon>
        <taxon>Aphididae</taxon>
        <taxon>Aphidini</taxon>
        <taxon>Aphis</taxon>
        <taxon>Aphis</taxon>
    </lineage>
</organism>
<name>A0A6G0U060_APHGL</name>
<comment type="similarity">
    <text evidence="3">Belongs to the HARBI1 family.</text>
</comment>
<dbReference type="PANTHER" id="PTHR22930:SF292">
    <property type="entry name" value="DDE TNP4 DOMAIN-CONTAINING PROTEIN"/>
    <property type="match status" value="1"/>
</dbReference>
<dbReference type="Pfam" id="PF13613">
    <property type="entry name" value="HTH_Tnp_4"/>
    <property type="match status" value="1"/>
</dbReference>
<keyword evidence="6" id="KW-0378">Hydrolase</keyword>
<dbReference type="GO" id="GO:0016787">
    <property type="term" value="F:hydrolase activity"/>
    <property type="evidence" value="ECO:0007669"/>
    <property type="project" value="UniProtKB-KW"/>
</dbReference>
<evidence type="ECO:0000256" key="5">
    <source>
        <dbReference type="ARBA" id="ARBA00022723"/>
    </source>
</evidence>
<dbReference type="Proteomes" id="UP000475862">
    <property type="component" value="Unassembled WGS sequence"/>
</dbReference>
<keyword evidence="5" id="KW-0479">Metal-binding</keyword>
<feature type="domain" description="DDE Tnp4" evidence="8">
    <location>
        <begin position="127"/>
        <end position="282"/>
    </location>
</feature>
<evidence type="ECO:0008006" key="12">
    <source>
        <dbReference type="Google" id="ProtNLM"/>
    </source>
</evidence>
<protein>
    <recommendedName>
        <fullName evidence="12">DDE Tnp4 domain-containing protein</fullName>
    </recommendedName>
</protein>
<dbReference type="Pfam" id="PF13359">
    <property type="entry name" value="DDE_Tnp_4"/>
    <property type="match status" value="1"/>
</dbReference>
<keyword evidence="4" id="KW-0540">Nuclease</keyword>
<dbReference type="EMBL" id="VYZN01000010">
    <property type="protein sequence ID" value="KAE9542501.1"/>
    <property type="molecule type" value="Genomic_DNA"/>
</dbReference>
<comment type="cofactor">
    <cofactor evidence="1">
        <name>a divalent metal cation</name>
        <dbReference type="ChEBI" id="CHEBI:60240"/>
    </cofactor>
</comment>
<evidence type="ECO:0000313" key="11">
    <source>
        <dbReference type="Proteomes" id="UP000475862"/>
    </source>
</evidence>
<evidence type="ECO:0000256" key="1">
    <source>
        <dbReference type="ARBA" id="ARBA00001968"/>
    </source>
</evidence>
<proteinExistence type="inferred from homology"/>
<reference evidence="10 11" key="1">
    <citation type="submission" date="2019-08" db="EMBL/GenBank/DDBJ databases">
        <title>The genome of the soybean aphid Biotype 1, its phylome, world population structure and adaptation to the North American continent.</title>
        <authorList>
            <person name="Giordano R."/>
            <person name="Donthu R.K."/>
            <person name="Hernandez A.G."/>
            <person name="Wright C.L."/>
            <person name="Zimin A.V."/>
        </authorList>
    </citation>
    <scope>NUCLEOTIDE SEQUENCE [LARGE SCALE GENOMIC DNA]</scope>
    <source>
        <tissue evidence="10">Whole aphids</tissue>
    </source>
</reference>
<evidence type="ECO:0000256" key="4">
    <source>
        <dbReference type="ARBA" id="ARBA00022722"/>
    </source>
</evidence>
<dbReference type="OrthoDB" id="6599802at2759"/>
<evidence type="ECO:0000259" key="9">
    <source>
        <dbReference type="Pfam" id="PF13613"/>
    </source>
</evidence>
<evidence type="ECO:0000256" key="2">
    <source>
        <dbReference type="ARBA" id="ARBA00004123"/>
    </source>
</evidence>
<accession>A0A6G0U060</accession>
<dbReference type="AlphaFoldDB" id="A0A6G0U060"/>
<evidence type="ECO:0000256" key="3">
    <source>
        <dbReference type="ARBA" id="ARBA00006958"/>
    </source>
</evidence>
<dbReference type="GO" id="GO:0005634">
    <property type="term" value="C:nucleus"/>
    <property type="evidence" value="ECO:0007669"/>
    <property type="project" value="UniProtKB-SubCell"/>
</dbReference>
<evidence type="ECO:0000313" key="10">
    <source>
        <dbReference type="EMBL" id="KAE9542501.1"/>
    </source>
</evidence>
<dbReference type="InterPro" id="IPR027805">
    <property type="entry name" value="Transposase_HTH_dom"/>
</dbReference>
<dbReference type="PANTHER" id="PTHR22930">
    <property type="match status" value="1"/>
</dbReference>